<dbReference type="CDD" id="cd00397">
    <property type="entry name" value="DNA_BRE_C"/>
    <property type="match status" value="1"/>
</dbReference>
<keyword evidence="4" id="KW-0233">DNA recombination</keyword>
<keyword evidence="3" id="KW-0238">DNA-binding</keyword>
<comment type="similarity">
    <text evidence="1">Belongs to the 'phage' integrase family.</text>
</comment>
<keyword evidence="2" id="KW-0229">DNA integration</keyword>
<evidence type="ECO:0000313" key="7">
    <source>
        <dbReference type="Proteomes" id="UP000000605"/>
    </source>
</evidence>
<dbReference type="GO" id="GO:0003677">
    <property type="term" value="F:DNA binding"/>
    <property type="evidence" value="ECO:0007669"/>
    <property type="project" value="UniProtKB-KW"/>
</dbReference>
<evidence type="ECO:0000259" key="5">
    <source>
        <dbReference type="PROSITE" id="PS51898"/>
    </source>
</evidence>
<dbReference type="AlphaFoldDB" id="Q63XG0"/>
<dbReference type="InterPro" id="IPR050090">
    <property type="entry name" value="Tyrosine_recombinase_XerCD"/>
</dbReference>
<gene>
    <name evidence="6" type="ordered locus">BPSL0577</name>
</gene>
<dbReference type="Gene3D" id="1.10.443.10">
    <property type="entry name" value="Intergrase catalytic core"/>
    <property type="match status" value="1"/>
</dbReference>
<evidence type="ECO:0000256" key="1">
    <source>
        <dbReference type="ARBA" id="ARBA00008857"/>
    </source>
</evidence>
<accession>Q63XG0</accession>
<evidence type="ECO:0000256" key="4">
    <source>
        <dbReference type="ARBA" id="ARBA00023172"/>
    </source>
</evidence>
<protein>
    <submittedName>
        <fullName evidence="6">Phage integrase family protein</fullName>
    </submittedName>
</protein>
<evidence type="ECO:0000313" key="6">
    <source>
        <dbReference type="EMBL" id="CAH34569.1"/>
    </source>
</evidence>
<dbReference type="InterPro" id="IPR013762">
    <property type="entry name" value="Integrase-like_cat_sf"/>
</dbReference>
<reference evidence="6 7" key="1">
    <citation type="journal article" date="2004" name="Proc. Natl. Acad. Sci. U.S.A.">
        <title>Genomic plasticity of the causative agent of melioidosis, Burkholderia pseudomallei.</title>
        <authorList>
            <person name="Holden M.T.G."/>
            <person name="Titball R.W."/>
            <person name="Peacock S.J."/>
            <person name="Cerdeno-Tarraga A.M."/>
            <person name="Atkins T."/>
            <person name="Crossman L.C."/>
            <person name="Pitt T."/>
            <person name="Churcher C."/>
            <person name="Mungall K."/>
            <person name="Bentley S.D."/>
            <person name="Sebaihia M."/>
            <person name="Thomson N.R."/>
            <person name="Bason N."/>
            <person name="Beacham I.R."/>
            <person name="Brooks K."/>
            <person name="Brown K.A."/>
            <person name="Brown N.F."/>
            <person name="Challis G.L."/>
            <person name="Cherevach I."/>
            <person name="Chillingworth T."/>
            <person name="Cronin A."/>
            <person name="Crosset B."/>
            <person name="Davis P."/>
            <person name="DeShazer D."/>
            <person name="Feltwell T."/>
            <person name="Fraser A."/>
            <person name="Hance Z."/>
            <person name="Hauser H."/>
            <person name="Holroyd S."/>
            <person name="Jagels K."/>
            <person name="Keith K.E."/>
            <person name="Maddison M."/>
            <person name="Moule S."/>
            <person name="Price C."/>
            <person name="Quail M.A."/>
            <person name="Rabbinowitsch E."/>
            <person name="Rutherford K."/>
            <person name="Sanders M."/>
            <person name="Simmonds M."/>
            <person name="Songsivilai S."/>
            <person name="Stevens K."/>
            <person name="Tumapa S."/>
            <person name="Vesaratchavest M."/>
            <person name="Whitehead S."/>
            <person name="Yeats C."/>
            <person name="Barrell B.G."/>
            <person name="Oyston P.C.F."/>
            <person name="Parkhill J."/>
        </authorList>
    </citation>
    <scope>NUCLEOTIDE SEQUENCE [LARGE SCALE GENOMIC DNA]</scope>
    <source>
        <strain evidence="6 7">K96243</strain>
    </source>
</reference>
<dbReference type="EMBL" id="BX571965">
    <property type="protein sequence ID" value="CAH34569.1"/>
    <property type="molecule type" value="Genomic_DNA"/>
</dbReference>
<dbReference type="PANTHER" id="PTHR30349">
    <property type="entry name" value="PHAGE INTEGRASE-RELATED"/>
    <property type="match status" value="1"/>
</dbReference>
<dbReference type="Proteomes" id="UP000000605">
    <property type="component" value="Chromosome 1"/>
</dbReference>
<proteinExistence type="inferred from homology"/>
<sequence length="392" mass="44675">MPQGYHVKILTLQRGINRGERISILLDGSREPVTLANEHMLCGKRLLLSPNTYFNHLSHIALIYKWADEHNISVAQRLLGGIGFANYEVSSIFATVRKRQRQAKPGTMIVGKTEQRARMVRIKNFVISGMETATANLDPRTDTEKLNALEYRVETTRTLFEQTTPSKERSPSKKGLTAESVQLLADTLSPGSANNPWRKPLVQHRNFILVMLYLVTGCRRGDLAKVKLSDIVHEQTPYIRFDAHVSDPNDRRPAEPRLKTLSREYPIHTTVADAVSRYIAQHRVEIPNAADSEYLFLETSEGRELAMRTVNAIFETLQSVIPDLTPHILRHTKTESLLRDAEAMGLTETQVLETVMYLNGWRTDNRATYTARKREEVARRVATARQEEFFVK</sequence>
<evidence type="ECO:0000256" key="2">
    <source>
        <dbReference type="ARBA" id="ARBA00022908"/>
    </source>
</evidence>
<dbReference type="KEGG" id="bps:BPSL0577"/>
<dbReference type="InterPro" id="IPR011010">
    <property type="entry name" value="DNA_brk_join_enz"/>
</dbReference>
<dbReference type="PANTHER" id="PTHR30349:SF41">
    <property type="entry name" value="INTEGRASE_RECOMBINASE PROTEIN MJ0367-RELATED"/>
    <property type="match status" value="1"/>
</dbReference>
<name>Q63XG0_BURPS</name>
<dbReference type="STRING" id="272560.BPSL0577"/>
<dbReference type="PROSITE" id="PS51898">
    <property type="entry name" value="TYR_RECOMBINASE"/>
    <property type="match status" value="1"/>
</dbReference>
<organism evidence="6 7">
    <name type="scientific">Burkholderia pseudomallei (strain K96243)</name>
    <dbReference type="NCBI Taxonomy" id="272560"/>
    <lineage>
        <taxon>Bacteria</taxon>
        <taxon>Pseudomonadati</taxon>
        <taxon>Pseudomonadota</taxon>
        <taxon>Betaproteobacteria</taxon>
        <taxon>Burkholderiales</taxon>
        <taxon>Burkholderiaceae</taxon>
        <taxon>Burkholderia</taxon>
        <taxon>pseudomallei group</taxon>
    </lineage>
</organism>
<dbReference type="GO" id="GO:0006310">
    <property type="term" value="P:DNA recombination"/>
    <property type="evidence" value="ECO:0007669"/>
    <property type="project" value="UniProtKB-KW"/>
</dbReference>
<evidence type="ECO:0000256" key="3">
    <source>
        <dbReference type="ARBA" id="ARBA00023125"/>
    </source>
</evidence>
<keyword evidence="7" id="KW-1185">Reference proteome</keyword>
<dbReference type="GO" id="GO:0015074">
    <property type="term" value="P:DNA integration"/>
    <property type="evidence" value="ECO:0007669"/>
    <property type="project" value="UniProtKB-KW"/>
</dbReference>
<feature type="domain" description="Tyr recombinase" evidence="5">
    <location>
        <begin position="171"/>
        <end position="383"/>
    </location>
</feature>
<dbReference type="eggNOG" id="COG0582">
    <property type="taxonomic scope" value="Bacteria"/>
</dbReference>
<dbReference type="SUPFAM" id="SSF56349">
    <property type="entry name" value="DNA breaking-rejoining enzymes"/>
    <property type="match status" value="1"/>
</dbReference>
<dbReference type="InterPro" id="IPR002104">
    <property type="entry name" value="Integrase_catalytic"/>
</dbReference>
<dbReference type="Pfam" id="PF00589">
    <property type="entry name" value="Phage_integrase"/>
    <property type="match status" value="1"/>
</dbReference>